<keyword evidence="5" id="KW-0472">Membrane</keyword>
<protein>
    <recommendedName>
        <fullName evidence="6">TB domain-containing protein</fullName>
    </recommendedName>
</protein>
<evidence type="ECO:0000313" key="8">
    <source>
        <dbReference type="Proteomes" id="UP001434883"/>
    </source>
</evidence>
<keyword evidence="5" id="KW-1133">Transmembrane helix</keyword>
<feature type="transmembrane region" description="Helical" evidence="5">
    <location>
        <begin position="41"/>
        <end position="62"/>
    </location>
</feature>
<dbReference type="PROSITE" id="PS51364">
    <property type="entry name" value="TB"/>
    <property type="match status" value="1"/>
</dbReference>
<reference evidence="7 8" key="1">
    <citation type="submission" date="2021-06" db="EMBL/GenBank/DDBJ databases">
        <authorList>
            <person name="Palmer J.M."/>
        </authorList>
    </citation>
    <scope>NUCLEOTIDE SEQUENCE [LARGE SCALE GENOMIC DNA]</scope>
    <source>
        <strain evidence="7 8">XC_2019</strain>
        <tissue evidence="7">Muscle</tissue>
    </source>
</reference>
<dbReference type="EMBL" id="JAHRIN010051523">
    <property type="protein sequence ID" value="MEQ2209580.1"/>
    <property type="molecule type" value="Genomic_DNA"/>
</dbReference>
<accession>A0ABV0RN15</accession>
<dbReference type="InterPro" id="IPR017878">
    <property type="entry name" value="TB_dom"/>
</dbReference>
<dbReference type="Pfam" id="PF00683">
    <property type="entry name" value="TB"/>
    <property type="match status" value="1"/>
</dbReference>
<evidence type="ECO:0000256" key="4">
    <source>
        <dbReference type="ARBA" id="ARBA00023180"/>
    </source>
</evidence>
<evidence type="ECO:0000256" key="3">
    <source>
        <dbReference type="ARBA" id="ARBA00023157"/>
    </source>
</evidence>
<keyword evidence="2" id="KW-0677">Repeat</keyword>
<dbReference type="Gene3D" id="3.90.290.10">
    <property type="entry name" value="TGF-beta binding (TB) domain"/>
    <property type="match status" value="1"/>
</dbReference>
<keyword evidence="3" id="KW-1015">Disulfide bond</keyword>
<proteinExistence type="predicted"/>
<evidence type="ECO:0000256" key="2">
    <source>
        <dbReference type="ARBA" id="ARBA00022737"/>
    </source>
</evidence>
<dbReference type="Proteomes" id="UP001434883">
    <property type="component" value="Unassembled WGS sequence"/>
</dbReference>
<gene>
    <name evidence="7" type="ORF">XENOCAPTIV_001184</name>
</gene>
<dbReference type="InterPro" id="IPR036773">
    <property type="entry name" value="TB_dom_sf"/>
</dbReference>
<evidence type="ECO:0000313" key="7">
    <source>
        <dbReference type="EMBL" id="MEQ2209580.1"/>
    </source>
</evidence>
<name>A0ABV0RN15_9TELE</name>
<comment type="caution">
    <text evidence="7">The sequence shown here is derived from an EMBL/GenBank/DDBJ whole genome shotgun (WGS) entry which is preliminary data.</text>
</comment>
<keyword evidence="4" id="KW-0325">Glycoprotein</keyword>
<keyword evidence="8" id="KW-1185">Reference proteome</keyword>
<feature type="domain" description="TB" evidence="6">
    <location>
        <begin position="101"/>
        <end position="147"/>
    </location>
</feature>
<evidence type="ECO:0000259" key="6">
    <source>
        <dbReference type="PROSITE" id="PS51364"/>
    </source>
</evidence>
<dbReference type="SUPFAM" id="SSF57581">
    <property type="entry name" value="TB module/8-cys domain"/>
    <property type="match status" value="1"/>
</dbReference>
<organism evidence="7 8">
    <name type="scientific">Xenoophorus captivus</name>
    <dbReference type="NCBI Taxonomy" id="1517983"/>
    <lineage>
        <taxon>Eukaryota</taxon>
        <taxon>Metazoa</taxon>
        <taxon>Chordata</taxon>
        <taxon>Craniata</taxon>
        <taxon>Vertebrata</taxon>
        <taxon>Euteleostomi</taxon>
        <taxon>Actinopterygii</taxon>
        <taxon>Neopterygii</taxon>
        <taxon>Teleostei</taxon>
        <taxon>Neoteleostei</taxon>
        <taxon>Acanthomorphata</taxon>
        <taxon>Ovalentaria</taxon>
        <taxon>Atherinomorphae</taxon>
        <taxon>Cyprinodontiformes</taxon>
        <taxon>Goodeidae</taxon>
        <taxon>Xenoophorus</taxon>
    </lineage>
</organism>
<keyword evidence="5" id="KW-0812">Transmembrane</keyword>
<sequence>MWMNAKLYLASVKEATASTQWGPLNVNALLGTNSTRFRRNVKVFVAWVNVIIPLAATSASVLRDITPLLMDPGVLCRSFYMQHNLFNYLYALLFLTDTRGGYCYGSLLNGRCASQNSQLMTKFQCCCDSGRCWSDGSMPEMCPIRGTGGVKNDLTG</sequence>
<keyword evidence="1" id="KW-0732">Signal</keyword>
<evidence type="ECO:0000256" key="5">
    <source>
        <dbReference type="SAM" id="Phobius"/>
    </source>
</evidence>
<evidence type="ECO:0000256" key="1">
    <source>
        <dbReference type="ARBA" id="ARBA00022729"/>
    </source>
</evidence>